<feature type="transmembrane region" description="Helical" evidence="1">
    <location>
        <begin position="20"/>
        <end position="46"/>
    </location>
</feature>
<evidence type="ECO:0008006" key="4">
    <source>
        <dbReference type="Google" id="ProtNLM"/>
    </source>
</evidence>
<proteinExistence type="predicted"/>
<keyword evidence="1" id="KW-0472">Membrane</keyword>
<protein>
    <recommendedName>
        <fullName evidence="4">TIGR04086 family membrane protein</fullName>
    </recommendedName>
</protein>
<dbReference type="Proteomes" id="UP000391919">
    <property type="component" value="Unassembled WGS sequence"/>
</dbReference>
<organism evidence="2 3">
    <name type="scientific">Weizmannia acidilactici</name>
    <dbReference type="NCBI Taxonomy" id="2607726"/>
    <lineage>
        <taxon>Bacteria</taxon>
        <taxon>Bacillati</taxon>
        <taxon>Bacillota</taxon>
        <taxon>Bacilli</taxon>
        <taxon>Bacillales</taxon>
        <taxon>Bacillaceae</taxon>
        <taxon>Heyndrickxia</taxon>
    </lineage>
</organism>
<dbReference type="NCBIfam" id="TIGR04086">
    <property type="entry name" value="TIGR04086_membr"/>
    <property type="match status" value="1"/>
</dbReference>
<accession>A0A5J4J2F4</accession>
<feature type="transmembrane region" description="Helical" evidence="1">
    <location>
        <begin position="116"/>
        <end position="136"/>
    </location>
</feature>
<dbReference type="EMBL" id="BKZQ01000004">
    <property type="protein sequence ID" value="GER69146.1"/>
    <property type="molecule type" value="Genomic_DNA"/>
</dbReference>
<gene>
    <name evidence="2" type="ORF">BpJC7_04490</name>
</gene>
<keyword evidence="1" id="KW-1133">Transmembrane helix</keyword>
<evidence type="ECO:0000256" key="1">
    <source>
        <dbReference type="SAM" id="Phobius"/>
    </source>
</evidence>
<keyword evidence="1" id="KW-0812">Transmembrane</keyword>
<feature type="transmembrane region" description="Helical" evidence="1">
    <location>
        <begin position="58"/>
        <end position="77"/>
    </location>
</feature>
<evidence type="ECO:0000313" key="2">
    <source>
        <dbReference type="EMBL" id="GER69146.1"/>
    </source>
</evidence>
<dbReference type="AlphaFoldDB" id="A0A5J4J2F4"/>
<dbReference type="InterPro" id="IPR023804">
    <property type="entry name" value="DUF3792_TM"/>
</dbReference>
<name>A0A5J4J2F4_9BACI</name>
<keyword evidence="3" id="KW-1185">Reference proteome</keyword>
<comment type="caution">
    <text evidence="2">The sequence shown here is derived from an EMBL/GenBank/DDBJ whole genome shotgun (WGS) entry which is preliminary data.</text>
</comment>
<evidence type="ECO:0000313" key="3">
    <source>
        <dbReference type="Proteomes" id="UP000391919"/>
    </source>
</evidence>
<feature type="transmembrane region" description="Helical" evidence="1">
    <location>
        <begin position="84"/>
        <end position="104"/>
    </location>
</feature>
<reference evidence="2 3" key="1">
    <citation type="submission" date="2019-09" db="EMBL/GenBank/DDBJ databases">
        <title>Draft genome sequence of Bacillus sp. JC-7.</title>
        <authorList>
            <person name="Tanaka N."/>
            <person name="Shiwa Y."/>
            <person name="Fujita N."/>
            <person name="Tanasupawat S."/>
        </authorList>
    </citation>
    <scope>NUCLEOTIDE SEQUENCE [LARGE SCALE GENOMIC DNA]</scope>
    <source>
        <strain evidence="2 3">JC-7</strain>
    </source>
</reference>
<dbReference type="Pfam" id="PF12670">
    <property type="entry name" value="DUF3792"/>
    <property type="match status" value="1"/>
</dbReference>
<sequence length="143" mass="15674">MYCGKKDWTKEGLKIEAQRLSISLLYGLGAIFVLLAVSSLVISLILRFSDLTEQSLHTVVTMISFFSLFIGGLIGGGKGKKKGWLLGSMTGMIYTGIVFLVQYLGYDELFTLKQMVYHICYILAAAMGGILGVNLFSGRSREA</sequence>